<evidence type="ECO:0000313" key="5">
    <source>
        <dbReference type="EMBL" id="MBC2769687.1"/>
    </source>
</evidence>
<dbReference type="Proteomes" id="UP000545386">
    <property type="component" value="Unassembled WGS sequence"/>
</dbReference>
<comment type="similarity">
    <text evidence="1">Belongs to the leucine-binding protein family.</text>
</comment>
<comment type="caution">
    <text evidence="5">The sequence shown here is derived from an EMBL/GenBank/DDBJ whole genome shotgun (WGS) entry which is preliminary data.</text>
</comment>
<evidence type="ECO:0000256" key="2">
    <source>
        <dbReference type="ARBA" id="ARBA00022729"/>
    </source>
</evidence>
<keyword evidence="6" id="KW-1185">Reference proteome</keyword>
<dbReference type="InterPro" id="IPR028081">
    <property type="entry name" value="Leu-bd"/>
</dbReference>
<dbReference type="InterPro" id="IPR028082">
    <property type="entry name" value="Peripla_BP_I"/>
</dbReference>
<sequence length="377" mass="39797">MKLKSAVAVALASAFMSQAALADITIGVSTSLTGPGASLGVPVRNATTLWPAEIAGEKLVVTILDDAGDPTAATKNGWRFVEDKVDLMVGAANTPATIALAQVANEAKVPQLSPAPAELPEGKDYWTFRVVMHAKYYTDGLLEHMKANGVKTLAFLGLSDAYGESYLQAFKEKAEAAGIKLTTIERFTRADNSVAGQALSVVAGNPDAVVVVAVGGGAALPQKALKERGYQGKIYHTAASVSPDFLRLAGKDAQGALVSSGPEQVAEQLPDSHPGKANAVKFVKTYEDKFGAGTRTQFAAHVYDFALILEKVVPVALKTAKPGTPEFRTALRDALENYGEIATTKGMLKYTPQDHWGFGPDARVIITPNGNDWKLSN</sequence>
<dbReference type="CDD" id="cd06333">
    <property type="entry name" value="PBP1_ABC_RPA1789-like"/>
    <property type="match status" value="1"/>
</dbReference>
<dbReference type="InterPro" id="IPR051010">
    <property type="entry name" value="BCAA_transport"/>
</dbReference>
<keyword evidence="2 3" id="KW-0732">Signal</keyword>
<feature type="signal peptide" evidence="3">
    <location>
        <begin position="1"/>
        <end position="22"/>
    </location>
</feature>
<evidence type="ECO:0000256" key="3">
    <source>
        <dbReference type="SAM" id="SignalP"/>
    </source>
</evidence>
<organism evidence="5 6">
    <name type="scientific">Pusillimonas minor</name>
    <dbReference type="NCBI Taxonomy" id="2697024"/>
    <lineage>
        <taxon>Bacteria</taxon>
        <taxon>Pseudomonadati</taxon>
        <taxon>Pseudomonadota</taxon>
        <taxon>Betaproteobacteria</taxon>
        <taxon>Burkholderiales</taxon>
        <taxon>Alcaligenaceae</taxon>
        <taxon>Pusillimonas</taxon>
    </lineage>
</organism>
<accession>A0A842HMZ5</accession>
<name>A0A842HMZ5_9BURK</name>
<gene>
    <name evidence="5" type="ORF">GTU67_07135</name>
</gene>
<dbReference type="SUPFAM" id="SSF53822">
    <property type="entry name" value="Periplasmic binding protein-like I"/>
    <property type="match status" value="1"/>
</dbReference>
<feature type="chain" id="PRO_5032790999" evidence="3">
    <location>
        <begin position="23"/>
        <end position="377"/>
    </location>
</feature>
<dbReference type="Gene3D" id="3.40.50.2300">
    <property type="match status" value="2"/>
</dbReference>
<dbReference type="EMBL" id="JACJUU010000004">
    <property type="protein sequence ID" value="MBC2769687.1"/>
    <property type="molecule type" value="Genomic_DNA"/>
</dbReference>
<evidence type="ECO:0000259" key="4">
    <source>
        <dbReference type="Pfam" id="PF13458"/>
    </source>
</evidence>
<dbReference type="PANTHER" id="PTHR30483:SF38">
    <property type="entry name" value="BLR7848 PROTEIN"/>
    <property type="match status" value="1"/>
</dbReference>
<dbReference type="AlphaFoldDB" id="A0A842HMZ5"/>
<evidence type="ECO:0000256" key="1">
    <source>
        <dbReference type="ARBA" id="ARBA00010062"/>
    </source>
</evidence>
<dbReference type="PANTHER" id="PTHR30483">
    <property type="entry name" value="LEUCINE-SPECIFIC-BINDING PROTEIN"/>
    <property type="match status" value="1"/>
</dbReference>
<reference evidence="5 6" key="1">
    <citation type="submission" date="2020-08" db="EMBL/GenBank/DDBJ databases">
        <title>Paraeoetvoesia sp. YC-7-48 draft genome sequence.</title>
        <authorList>
            <person name="Yao L."/>
        </authorList>
    </citation>
    <scope>NUCLEOTIDE SEQUENCE [LARGE SCALE GENOMIC DNA]</scope>
    <source>
        <strain evidence="6">YC-7-48</strain>
    </source>
</reference>
<evidence type="ECO:0000313" key="6">
    <source>
        <dbReference type="Proteomes" id="UP000545386"/>
    </source>
</evidence>
<protein>
    <submittedName>
        <fullName evidence="5">ABC transporter substrate-binding protein</fullName>
    </submittedName>
</protein>
<proteinExistence type="inferred from homology"/>
<feature type="domain" description="Leucine-binding protein" evidence="4">
    <location>
        <begin position="24"/>
        <end position="355"/>
    </location>
</feature>
<dbReference type="Pfam" id="PF13458">
    <property type="entry name" value="Peripla_BP_6"/>
    <property type="match status" value="1"/>
</dbReference>
<dbReference type="RefSeq" id="WP_185779412.1">
    <property type="nucleotide sequence ID" value="NZ_JACJUU010000004.1"/>
</dbReference>